<reference evidence="2" key="2">
    <citation type="journal article" date="2018" name="DNA Res.">
        <title>Comparative genome and transcriptome analyses reveal adaptations to opportunistic infections in woody plant degrading pathogens of Botryosphaeriaceae.</title>
        <authorList>
            <person name="Yan J.Y."/>
            <person name="Zhao W.S."/>
            <person name="Chen Z."/>
            <person name="Xing Q.K."/>
            <person name="Zhang W."/>
            <person name="Chethana K.W.T."/>
            <person name="Xue M.F."/>
            <person name="Xu J.P."/>
            <person name="Phillips A.J.L."/>
            <person name="Wang Y."/>
            <person name="Liu J.H."/>
            <person name="Liu M."/>
            <person name="Zhou Y."/>
            <person name="Jayawardena R.S."/>
            <person name="Manawasinghe I.S."/>
            <person name="Huang J.B."/>
            <person name="Qiao G.H."/>
            <person name="Fu C.Y."/>
            <person name="Guo F.F."/>
            <person name="Dissanayake A.J."/>
            <person name="Peng Y.L."/>
            <person name="Hyde K.D."/>
            <person name="Li X.H."/>
        </authorList>
    </citation>
    <scope>NUCLEOTIDE SEQUENCE</scope>
    <source>
        <strain evidence="2">CSS-01s</strain>
    </source>
</reference>
<dbReference type="AlphaFoldDB" id="A0A8H7IQ95"/>
<name>A0A8H7IQ95_9PEZI</name>
<feature type="region of interest" description="Disordered" evidence="1">
    <location>
        <begin position="78"/>
        <end position="110"/>
    </location>
</feature>
<comment type="caution">
    <text evidence="2">The sequence shown here is derived from an EMBL/GenBank/DDBJ whole genome shotgun (WGS) entry which is preliminary data.</text>
</comment>
<sequence>MVVTHIRHNFWLLPVWQQAIAGRLLAKAMPQPARQQKKMAPKAHLARFTHQGAAGPIYSSSGRRPFAKIWWPPGPNKTLESPPFARDGSAPPRSLCLSGPGSGMKNKAPSWAPATVVPESTTEVFVTATEFVTVTESESTMTSTIWVTKTEELTTTLTFTSFTTMASDTLTTHNGSSEMGFWTASTIVLSAYLVLNLSSFDGNACY</sequence>
<reference evidence="2" key="1">
    <citation type="submission" date="2016-08" db="EMBL/GenBank/DDBJ databases">
        <authorList>
            <person name="Yan J."/>
        </authorList>
    </citation>
    <scope>NUCLEOTIDE SEQUENCE</scope>
    <source>
        <strain evidence="2">CSS-01s</strain>
    </source>
</reference>
<dbReference type="Proteomes" id="UP000627934">
    <property type="component" value="Unassembled WGS sequence"/>
</dbReference>
<organism evidence="2 3">
    <name type="scientific">Lasiodiplodia theobromae</name>
    <dbReference type="NCBI Taxonomy" id="45133"/>
    <lineage>
        <taxon>Eukaryota</taxon>
        <taxon>Fungi</taxon>
        <taxon>Dikarya</taxon>
        <taxon>Ascomycota</taxon>
        <taxon>Pezizomycotina</taxon>
        <taxon>Dothideomycetes</taxon>
        <taxon>Dothideomycetes incertae sedis</taxon>
        <taxon>Botryosphaeriales</taxon>
        <taxon>Botryosphaeriaceae</taxon>
        <taxon>Lasiodiplodia</taxon>
    </lineage>
</organism>
<evidence type="ECO:0000256" key="1">
    <source>
        <dbReference type="SAM" id="MobiDB-lite"/>
    </source>
</evidence>
<protein>
    <submittedName>
        <fullName evidence="2">Uncharacterized protein</fullName>
    </submittedName>
</protein>
<evidence type="ECO:0000313" key="3">
    <source>
        <dbReference type="Proteomes" id="UP000627934"/>
    </source>
</evidence>
<gene>
    <name evidence="2" type="ORF">BFW01_g10847</name>
</gene>
<dbReference type="EMBL" id="MDYX01000024">
    <property type="protein sequence ID" value="KAF9629644.1"/>
    <property type="molecule type" value="Genomic_DNA"/>
</dbReference>
<proteinExistence type="predicted"/>
<accession>A0A8H7IQ95</accession>
<evidence type="ECO:0000313" key="2">
    <source>
        <dbReference type="EMBL" id="KAF9629644.1"/>
    </source>
</evidence>